<gene>
    <name evidence="2" type="ORF">PCOR1329_LOCUS17501</name>
</gene>
<evidence type="ECO:0000313" key="3">
    <source>
        <dbReference type="Proteomes" id="UP001189429"/>
    </source>
</evidence>
<feature type="compositionally biased region" description="Basic and acidic residues" evidence="1">
    <location>
        <begin position="224"/>
        <end position="238"/>
    </location>
</feature>
<comment type="caution">
    <text evidence="2">The sequence shown here is derived from an EMBL/GenBank/DDBJ whole genome shotgun (WGS) entry which is preliminary data.</text>
</comment>
<feature type="region of interest" description="Disordered" evidence="1">
    <location>
        <begin position="1"/>
        <end position="250"/>
    </location>
</feature>
<evidence type="ECO:0000313" key="2">
    <source>
        <dbReference type="EMBL" id="CAK0813669.1"/>
    </source>
</evidence>
<feature type="compositionally biased region" description="Basic and acidic residues" evidence="1">
    <location>
        <begin position="163"/>
        <end position="181"/>
    </location>
</feature>
<dbReference type="Proteomes" id="UP001189429">
    <property type="component" value="Unassembled WGS sequence"/>
</dbReference>
<name>A0ABN9R5L5_9DINO</name>
<dbReference type="EMBL" id="CAUYUJ010005446">
    <property type="protein sequence ID" value="CAK0813669.1"/>
    <property type="molecule type" value="Genomic_DNA"/>
</dbReference>
<feature type="compositionally biased region" description="Low complexity" evidence="1">
    <location>
        <begin position="36"/>
        <end position="68"/>
    </location>
</feature>
<organism evidence="2 3">
    <name type="scientific">Prorocentrum cordatum</name>
    <dbReference type="NCBI Taxonomy" id="2364126"/>
    <lineage>
        <taxon>Eukaryota</taxon>
        <taxon>Sar</taxon>
        <taxon>Alveolata</taxon>
        <taxon>Dinophyceae</taxon>
        <taxon>Prorocentrales</taxon>
        <taxon>Prorocentraceae</taxon>
        <taxon>Prorocentrum</taxon>
    </lineage>
</organism>
<feature type="compositionally biased region" description="Low complexity" evidence="1">
    <location>
        <begin position="241"/>
        <end position="250"/>
    </location>
</feature>
<sequence length="250" mass="26484">MPCGSTRQGRIHKAAPPAWPGLPHVRRDLHPRRLHAGGTPPASPPCAASSASRSSSPRGRNSRAASAGTNRSSVGAAPSAFTDIGDIHGARPGLGGAVVHKAPPKARQVPEHRKAPPPYVAKAVEDAPWKAPPGRLGPPAGSPQPARRPSKAPPPVLPLPVLRPEEASGEHPRPIGRHELLMGRTRSPPPPGVVLPRTEPVSGQHVGRLRGEVWEDEDWQTWSWDRREDWGPAEDWGRGARGSAAGSSGW</sequence>
<reference evidence="2" key="1">
    <citation type="submission" date="2023-10" db="EMBL/GenBank/DDBJ databases">
        <authorList>
            <person name="Chen Y."/>
            <person name="Shah S."/>
            <person name="Dougan E. K."/>
            <person name="Thang M."/>
            <person name="Chan C."/>
        </authorList>
    </citation>
    <scope>NUCLEOTIDE SEQUENCE [LARGE SCALE GENOMIC DNA]</scope>
</reference>
<accession>A0ABN9R5L5</accession>
<proteinExistence type="predicted"/>
<evidence type="ECO:0000256" key="1">
    <source>
        <dbReference type="SAM" id="MobiDB-lite"/>
    </source>
</evidence>
<protein>
    <submittedName>
        <fullName evidence="2">Uncharacterized protein</fullName>
    </submittedName>
</protein>
<keyword evidence="3" id="KW-1185">Reference proteome</keyword>